<reference evidence="2" key="1">
    <citation type="submission" date="2020-06" db="EMBL/GenBank/DDBJ databases">
        <authorList>
            <person name="Li T."/>
            <person name="Hu X."/>
            <person name="Zhang T."/>
            <person name="Song X."/>
            <person name="Zhang H."/>
            <person name="Dai N."/>
            <person name="Sheng W."/>
            <person name="Hou X."/>
            <person name="Wei L."/>
        </authorList>
    </citation>
    <scope>NUCLEOTIDE SEQUENCE</scope>
    <source>
        <strain evidence="2">KEN1</strain>
        <tissue evidence="2">Leaf</tissue>
    </source>
</reference>
<comment type="caution">
    <text evidence="2">The sequence shown here is derived from an EMBL/GenBank/DDBJ whole genome shotgun (WGS) entry which is preliminary data.</text>
</comment>
<sequence length="257" mass="29067">MQEPRNYYQASNYDKWFGAMNQEFTALEKNDTWDVVELAQGKKTIGSRWVCKLKLNPDGSVQRHKARLVAKGYNQIEATKWWPLLQLDINNAFLHGHLGEKVYIVPPEGYVLTVPGQCPHDHCFFLKITPNCFVASLAYVDEIFVTGNSNVEIVAVKSHLDTLFTIKDIGHAKYFLSLELARSAHGLLVTQQKYLHDIIRDAHLLDSKSAPTPLPHGLKLTADDGTLLVDPSPFRRLVGRHLYLGFTRPDVSFAINN</sequence>
<organism evidence="2">
    <name type="scientific">Sesamum latifolium</name>
    <dbReference type="NCBI Taxonomy" id="2727402"/>
    <lineage>
        <taxon>Eukaryota</taxon>
        <taxon>Viridiplantae</taxon>
        <taxon>Streptophyta</taxon>
        <taxon>Embryophyta</taxon>
        <taxon>Tracheophyta</taxon>
        <taxon>Spermatophyta</taxon>
        <taxon>Magnoliopsida</taxon>
        <taxon>eudicotyledons</taxon>
        <taxon>Gunneridae</taxon>
        <taxon>Pentapetalae</taxon>
        <taxon>asterids</taxon>
        <taxon>lamiids</taxon>
        <taxon>Lamiales</taxon>
        <taxon>Pedaliaceae</taxon>
        <taxon>Sesamum</taxon>
    </lineage>
</organism>
<accession>A0AAW2XQM2</accession>
<protein>
    <submittedName>
        <fullName evidence="2">Retrovirus-related Pol polyprotein from transposon RE2</fullName>
    </submittedName>
</protein>
<reference evidence="2" key="2">
    <citation type="journal article" date="2024" name="Plant">
        <title>Genomic evolution and insights into agronomic trait innovations of Sesamum species.</title>
        <authorList>
            <person name="Miao H."/>
            <person name="Wang L."/>
            <person name="Qu L."/>
            <person name="Liu H."/>
            <person name="Sun Y."/>
            <person name="Le M."/>
            <person name="Wang Q."/>
            <person name="Wei S."/>
            <person name="Zheng Y."/>
            <person name="Lin W."/>
            <person name="Duan Y."/>
            <person name="Cao H."/>
            <person name="Xiong S."/>
            <person name="Wang X."/>
            <person name="Wei L."/>
            <person name="Li C."/>
            <person name="Ma Q."/>
            <person name="Ju M."/>
            <person name="Zhao R."/>
            <person name="Li G."/>
            <person name="Mu C."/>
            <person name="Tian Q."/>
            <person name="Mei H."/>
            <person name="Zhang T."/>
            <person name="Gao T."/>
            <person name="Zhang H."/>
        </authorList>
    </citation>
    <scope>NUCLEOTIDE SEQUENCE</scope>
    <source>
        <tissue evidence="2">Leaf</tissue>
    </source>
</reference>
<gene>
    <name evidence="2" type="ORF">Slati_0931000</name>
</gene>
<dbReference type="Pfam" id="PF07727">
    <property type="entry name" value="RVT_2"/>
    <property type="match status" value="2"/>
</dbReference>
<name>A0AAW2XQM2_9LAMI</name>
<dbReference type="InterPro" id="IPR013103">
    <property type="entry name" value="RVT_2"/>
</dbReference>
<feature type="domain" description="Reverse transcriptase Ty1/copia-type" evidence="1">
    <location>
        <begin position="30"/>
        <end position="79"/>
    </location>
</feature>
<feature type="domain" description="Reverse transcriptase Ty1/copia-type" evidence="1">
    <location>
        <begin position="138"/>
        <end position="214"/>
    </location>
</feature>
<evidence type="ECO:0000259" key="1">
    <source>
        <dbReference type="Pfam" id="PF07727"/>
    </source>
</evidence>
<proteinExistence type="predicted"/>
<dbReference type="AlphaFoldDB" id="A0AAW2XQM2"/>
<evidence type="ECO:0000313" key="2">
    <source>
        <dbReference type="EMBL" id="KAL0455918.1"/>
    </source>
</evidence>
<dbReference type="InterPro" id="IPR043502">
    <property type="entry name" value="DNA/RNA_pol_sf"/>
</dbReference>
<dbReference type="EMBL" id="JACGWN010000003">
    <property type="protein sequence ID" value="KAL0455918.1"/>
    <property type="molecule type" value="Genomic_DNA"/>
</dbReference>
<dbReference type="SUPFAM" id="SSF56672">
    <property type="entry name" value="DNA/RNA polymerases"/>
    <property type="match status" value="1"/>
</dbReference>